<dbReference type="GO" id="GO:0019843">
    <property type="term" value="F:rRNA binding"/>
    <property type="evidence" value="ECO:0007669"/>
    <property type="project" value="UniProtKB-UniRule"/>
</dbReference>
<dbReference type="InterPro" id="IPR019906">
    <property type="entry name" value="Ribosomal_uL6_bac-type"/>
</dbReference>
<dbReference type="InterPro" id="IPR000702">
    <property type="entry name" value="Ribosomal_uL6-like"/>
</dbReference>
<dbReference type="EMBL" id="DVNK01000035">
    <property type="protein sequence ID" value="HIU46673.1"/>
    <property type="molecule type" value="Genomic_DNA"/>
</dbReference>
<comment type="function">
    <text evidence="6 8">This protein binds to the 23S rRNA, and is important in its secondary structure. It is located near the subunit interface in the base of the L7/L12 stalk, and near the tRNA binding site of the peptidyltransferase center.</text>
</comment>
<dbReference type="NCBIfam" id="TIGR03654">
    <property type="entry name" value="L6_bact"/>
    <property type="match status" value="1"/>
</dbReference>
<evidence type="ECO:0000256" key="4">
    <source>
        <dbReference type="ARBA" id="ARBA00022980"/>
    </source>
</evidence>
<comment type="similarity">
    <text evidence="1 6 7">Belongs to the universal ribosomal protein uL6 family.</text>
</comment>
<accession>A0A9D1S505</accession>
<dbReference type="Gene3D" id="3.90.930.12">
    <property type="entry name" value="Ribosomal protein L6, alpha-beta domain"/>
    <property type="match status" value="2"/>
</dbReference>
<reference evidence="10" key="2">
    <citation type="journal article" date="2021" name="PeerJ">
        <title>Extensive microbial diversity within the chicken gut microbiome revealed by metagenomics and culture.</title>
        <authorList>
            <person name="Gilroy R."/>
            <person name="Ravi A."/>
            <person name="Getino M."/>
            <person name="Pursley I."/>
            <person name="Horton D.L."/>
            <person name="Alikhan N.F."/>
            <person name="Baker D."/>
            <person name="Gharbi K."/>
            <person name="Hall N."/>
            <person name="Watson M."/>
            <person name="Adriaenssens E.M."/>
            <person name="Foster-Nyarko E."/>
            <person name="Jarju S."/>
            <person name="Secka A."/>
            <person name="Antonio M."/>
            <person name="Oren A."/>
            <person name="Chaudhuri R.R."/>
            <person name="La Ragione R."/>
            <person name="Hildebrand F."/>
            <person name="Pallen M.J."/>
        </authorList>
    </citation>
    <scope>NUCLEOTIDE SEQUENCE</scope>
    <source>
        <strain evidence="10">ChiSxjej2B14-8506</strain>
    </source>
</reference>
<dbReference type="Proteomes" id="UP000824123">
    <property type="component" value="Unassembled WGS sequence"/>
</dbReference>
<evidence type="ECO:0000256" key="1">
    <source>
        <dbReference type="ARBA" id="ARBA00009356"/>
    </source>
</evidence>
<sequence length="180" mass="19614">MSRIGRLPITVPAGVTVTIAADNTVTVKGPKGQLSQKVDPEITVTQEGGMLHVARPSDDKNHRALHGLYRSLIHNMVVGVTQGFTKGLTMEGVGYRAQLEGTTLVLTVGYSHPVKFEAKDGVSFETPAQNRITVKGIDKQKVGAMAADIRDVRRPEPYLGKGIRYDDEHIRRKEGKSGKK</sequence>
<evidence type="ECO:0000256" key="8">
    <source>
        <dbReference type="RuleBase" id="RU003870"/>
    </source>
</evidence>
<evidence type="ECO:0000256" key="2">
    <source>
        <dbReference type="ARBA" id="ARBA00022730"/>
    </source>
</evidence>
<keyword evidence="5 6" id="KW-0687">Ribonucleoprotein</keyword>
<reference evidence="10" key="1">
    <citation type="submission" date="2020-10" db="EMBL/GenBank/DDBJ databases">
        <authorList>
            <person name="Gilroy R."/>
        </authorList>
    </citation>
    <scope>NUCLEOTIDE SEQUENCE</scope>
    <source>
        <strain evidence="10">ChiSxjej2B14-8506</strain>
    </source>
</reference>
<feature type="domain" description="Large ribosomal subunit protein uL6 alpha-beta" evidence="9">
    <location>
        <begin position="11"/>
        <end position="83"/>
    </location>
</feature>
<dbReference type="PRINTS" id="PR00059">
    <property type="entry name" value="RIBOSOMALL6"/>
</dbReference>
<evidence type="ECO:0000256" key="5">
    <source>
        <dbReference type="ARBA" id="ARBA00023274"/>
    </source>
</evidence>
<comment type="caution">
    <text evidence="10">The sequence shown here is derived from an EMBL/GenBank/DDBJ whole genome shotgun (WGS) entry which is preliminary data.</text>
</comment>
<keyword evidence="3 6" id="KW-0694">RNA-binding</keyword>
<dbReference type="HAMAP" id="MF_01365_B">
    <property type="entry name" value="Ribosomal_uL6_B"/>
    <property type="match status" value="1"/>
</dbReference>
<dbReference type="SUPFAM" id="SSF56053">
    <property type="entry name" value="Ribosomal protein L6"/>
    <property type="match status" value="2"/>
</dbReference>
<keyword evidence="4 6" id="KW-0689">Ribosomal protein</keyword>
<dbReference type="InterPro" id="IPR020040">
    <property type="entry name" value="Ribosomal_uL6_a/b-dom"/>
</dbReference>
<evidence type="ECO:0000256" key="7">
    <source>
        <dbReference type="RuleBase" id="RU003869"/>
    </source>
</evidence>
<organism evidence="10 11">
    <name type="scientific">Candidatus Fimadaptatus faecigallinarum</name>
    <dbReference type="NCBI Taxonomy" id="2840814"/>
    <lineage>
        <taxon>Bacteria</taxon>
        <taxon>Bacillati</taxon>
        <taxon>Bacillota</taxon>
        <taxon>Clostridia</taxon>
        <taxon>Eubacteriales</taxon>
        <taxon>Candidatus Fimadaptatus</taxon>
    </lineage>
</organism>
<gene>
    <name evidence="6 10" type="primary">rplF</name>
    <name evidence="10" type="ORF">IAC59_05395</name>
</gene>
<proteinExistence type="inferred from homology"/>
<evidence type="ECO:0000256" key="3">
    <source>
        <dbReference type="ARBA" id="ARBA00022884"/>
    </source>
</evidence>
<evidence type="ECO:0000313" key="10">
    <source>
        <dbReference type="EMBL" id="HIU46673.1"/>
    </source>
</evidence>
<name>A0A9D1S505_9FIRM</name>
<evidence type="ECO:0000256" key="6">
    <source>
        <dbReference type="HAMAP-Rule" id="MF_01365"/>
    </source>
</evidence>
<evidence type="ECO:0000259" key="9">
    <source>
        <dbReference type="Pfam" id="PF00347"/>
    </source>
</evidence>
<dbReference type="PANTHER" id="PTHR11655:SF14">
    <property type="entry name" value="LARGE RIBOSOMAL SUBUNIT PROTEIN UL6M"/>
    <property type="match status" value="1"/>
</dbReference>
<dbReference type="PANTHER" id="PTHR11655">
    <property type="entry name" value="60S/50S RIBOSOMAL PROTEIN L6/L9"/>
    <property type="match status" value="1"/>
</dbReference>
<dbReference type="Pfam" id="PF00347">
    <property type="entry name" value="Ribosomal_L6"/>
    <property type="match status" value="2"/>
</dbReference>
<protein>
    <recommendedName>
        <fullName evidence="6">Large ribosomal subunit protein uL6</fullName>
    </recommendedName>
</protein>
<feature type="domain" description="Large ribosomal subunit protein uL6 alpha-beta" evidence="9">
    <location>
        <begin position="92"/>
        <end position="165"/>
    </location>
</feature>
<dbReference type="GO" id="GO:0002181">
    <property type="term" value="P:cytoplasmic translation"/>
    <property type="evidence" value="ECO:0007669"/>
    <property type="project" value="TreeGrafter"/>
</dbReference>
<dbReference type="FunFam" id="3.90.930.12:FF:000002">
    <property type="entry name" value="50S ribosomal protein L6"/>
    <property type="match status" value="1"/>
</dbReference>
<dbReference type="GO" id="GO:0022625">
    <property type="term" value="C:cytosolic large ribosomal subunit"/>
    <property type="evidence" value="ECO:0007669"/>
    <property type="project" value="UniProtKB-UniRule"/>
</dbReference>
<dbReference type="GO" id="GO:0003735">
    <property type="term" value="F:structural constituent of ribosome"/>
    <property type="evidence" value="ECO:0007669"/>
    <property type="project" value="UniProtKB-UniRule"/>
</dbReference>
<dbReference type="FunFam" id="3.90.930.12:FF:000001">
    <property type="entry name" value="50S ribosomal protein L6"/>
    <property type="match status" value="1"/>
</dbReference>
<keyword evidence="2 6" id="KW-0699">rRNA-binding</keyword>
<evidence type="ECO:0000313" key="11">
    <source>
        <dbReference type="Proteomes" id="UP000824123"/>
    </source>
</evidence>
<dbReference type="AlphaFoldDB" id="A0A9D1S505"/>
<comment type="subunit">
    <text evidence="6">Part of the 50S ribosomal subunit.</text>
</comment>
<dbReference type="PIRSF" id="PIRSF002162">
    <property type="entry name" value="Ribosomal_L6"/>
    <property type="match status" value="1"/>
</dbReference>
<dbReference type="InterPro" id="IPR036789">
    <property type="entry name" value="Ribosomal_uL6-like_a/b-dom_sf"/>
</dbReference>